<sequence>MATHAQNSSTARPLHPDRVQPGLNDHGIKIQTNVWNGLVLTWCRKVGRAEALTSHAPLRLLTTTATTATRLVDLMHFFEKKFWTIVS</sequence>
<feature type="region of interest" description="Disordered" evidence="1">
    <location>
        <begin position="1"/>
        <end position="23"/>
    </location>
</feature>
<evidence type="ECO:0000313" key="3">
    <source>
        <dbReference type="Proteomes" id="UP000276133"/>
    </source>
</evidence>
<dbReference type="Proteomes" id="UP000276133">
    <property type="component" value="Unassembled WGS sequence"/>
</dbReference>
<feature type="compositionally biased region" description="Polar residues" evidence="1">
    <location>
        <begin position="1"/>
        <end position="11"/>
    </location>
</feature>
<name>A0A3M7QX44_BRAPC</name>
<dbReference type="EMBL" id="REGN01004839">
    <property type="protein sequence ID" value="RNA15950.1"/>
    <property type="molecule type" value="Genomic_DNA"/>
</dbReference>
<accession>A0A3M7QX44</accession>
<evidence type="ECO:0000256" key="1">
    <source>
        <dbReference type="SAM" id="MobiDB-lite"/>
    </source>
</evidence>
<gene>
    <name evidence="2" type="ORF">BpHYR1_029668</name>
</gene>
<protein>
    <submittedName>
        <fullName evidence="2">Uncharacterized protein</fullName>
    </submittedName>
</protein>
<reference evidence="2 3" key="1">
    <citation type="journal article" date="2018" name="Sci. Rep.">
        <title>Genomic signatures of local adaptation to the degree of environmental predictability in rotifers.</title>
        <authorList>
            <person name="Franch-Gras L."/>
            <person name="Hahn C."/>
            <person name="Garcia-Roger E.M."/>
            <person name="Carmona M.J."/>
            <person name="Serra M."/>
            <person name="Gomez A."/>
        </authorList>
    </citation>
    <scope>NUCLEOTIDE SEQUENCE [LARGE SCALE GENOMIC DNA]</scope>
    <source>
        <strain evidence="2">HYR1</strain>
    </source>
</reference>
<keyword evidence="3" id="KW-1185">Reference proteome</keyword>
<dbReference type="AlphaFoldDB" id="A0A3M7QX44"/>
<comment type="caution">
    <text evidence="2">The sequence shown here is derived from an EMBL/GenBank/DDBJ whole genome shotgun (WGS) entry which is preliminary data.</text>
</comment>
<organism evidence="2 3">
    <name type="scientific">Brachionus plicatilis</name>
    <name type="common">Marine rotifer</name>
    <name type="synonym">Brachionus muelleri</name>
    <dbReference type="NCBI Taxonomy" id="10195"/>
    <lineage>
        <taxon>Eukaryota</taxon>
        <taxon>Metazoa</taxon>
        <taxon>Spiralia</taxon>
        <taxon>Gnathifera</taxon>
        <taxon>Rotifera</taxon>
        <taxon>Eurotatoria</taxon>
        <taxon>Monogononta</taxon>
        <taxon>Pseudotrocha</taxon>
        <taxon>Ploima</taxon>
        <taxon>Brachionidae</taxon>
        <taxon>Brachionus</taxon>
    </lineage>
</organism>
<proteinExistence type="predicted"/>
<evidence type="ECO:0000313" key="2">
    <source>
        <dbReference type="EMBL" id="RNA15950.1"/>
    </source>
</evidence>